<evidence type="ECO:0000259" key="2">
    <source>
        <dbReference type="Pfam" id="PF04909"/>
    </source>
</evidence>
<feature type="domain" description="Amidohydrolase-related" evidence="2">
    <location>
        <begin position="3"/>
        <end position="275"/>
    </location>
</feature>
<dbReference type="Proteomes" id="UP001652445">
    <property type="component" value="Unassembled WGS sequence"/>
</dbReference>
<dbReference type="Pfam" id="PF04909">
    <property type="entry name" value="Amidohydro_2"/>
    <property type="match status" value="1"/>
</dbReference>
<evidence type="ECO:0000256" key="1">
    <source>
        <dbReference type="ARBA" id="ARBA00038310"/>
    </source>
</evidence>
<organism evidence="3 4">
    <name type="scientific">Paenibacillus baimaensis</name>
    <dbReference type="NCBI Taxonomy" id="2982185"/>
    <lineage>
        <taxon>Bacteria</taxon>
        <taxon>Bacillati</taxon>
        <taxon>Bacillota</taxon>
        <taxon>Bacilli</taxon>
        <taxon>Bacillales</taxon>
        <taxon>Paenibacillaceae</taxon>
        <taxon>Paenibacillus</taxon>
    </lineage>
</organism>
<dbReference type="Gene3D" id="3.20.20.140">
    <property type="entry name" value="Metal-dependent hydrolases"/>
    <property type="match status" value="1"/>
</dbReference>
<keyword evidence="4" id="KW-1185">Reference proteome</keyword>
<gene>
    <name evidence="3" type="ORF">OB236_02040</name>
</gene>
<name>A0ABT2U8E1_9BACL</name>
<dbReference type="InterPro" id="IPR052350">
    <property type="entry name" value="Metallo-dep_Lactonases"/>
</dbReference>
<reference evidence="3 4" key="1">
    <citation type="submission" date="2022-09" db="EMBL/GenBank/DDBJ databases">
        <authorList>
            <person name="Han X.L."/>
            <person name="Wang Q."/>
            <person name="Lu T."/>
        </authorList>
    </citation>
    <scope>NUCLEOTIDE SEQUENCE [LARGE SCALE GENOMIC DNA]</scope>
    <source>
        <strain evidence="3 4">WQ 127069</strain>
    </source>
</reference>
<dbReference type="InterPro" id="IPR032466">
    <property type="entry name" value="Metal_Hydrolase"/>
</dbReference>
<evidence type="ECO:0000313" key="4">
    <source>
        <dbReference type="Proteomes" id="UP001652445"/>
    </source>
</evidence>
<proteinExistence type="inferred from homology"/>
<comment type="similarity">
    <text evidence="1">Belongs to the metallo-dependent hydrolases superfamily.</text>
</comment>
<accession>A0ABT2U8E1</accession>
<dbReference type="EMBL" id="JAOQIO010000007">
    <property type="protein sequence ID" value="MCU6790898.1"/>
    <property type="molecule type" value="Genomic_DNA"/>
</dbReference>
<dbReference type="PANTHER" id="PTHR43569:SF2">
    <property type="entry name" value="AMIDOHYDROLASE-RELATED DOMAIN-CONTAINING PROTEIN"/>
    <property type="match status" value="1"/>
</dbReference>
<sequence length="277" mass="31464">MRIDAHQHYWLTSRTDYGWLKPSLGRIYADYMPEQLKPLLEQYDIQKTIVVQAAPTSEEAEFLLSIAEKEPTIAGVVGWLDLGSNTFEQEWDRFRCNPKFVGLRPMIQDLPSDWILGETVIRHLKLLADAQFPVDLQANPRHLPYIVELLEQVPDLRAVVDHLAKPPILEGTMEPWASQIRQIAAYPNVMCKLSGMVPEQLDADWTQAAIQPFVDVVVEAFGKQRVMFGSDWPVCLFSATYAQVLELIKSSLDASWTEEELAAVYGGNASRFYRLNG</sequence>
<dbReference type="PANTHER" id="PTHR43569">
    <property type="entry name" value="AMIDOHYDROLASE"/>
    <property type="match status" value="1"/>
</dbReference>
<dbReference type="RefSeq" id="WP_262682441.1">
    <property type="nucleotide sequence ID" value="NZ_JAOQIO010000007.1"/>
</dbReference>
<protein>
    <submittedName>
        <fullName evidence="3">Amidohydrolase family protein</fullName>
    </submittedName>
</protein>
<evidence type="ECO:0000313" key="3">
    <source>
        <dbReference type="EMBL" id="MCU6790898.1"/>
    </source>
</evidence>
<comment type="caution">
    <text evidence="3">The sequence shown here is derived from an EMBL/GenBank/DDBJ whole genome shotgun (WGS) entry which is preliminary data.</text>
</comment>
<dbReference type="InterPro" id="IPR006680">
    <property type="entry name" value="Amidohydro-rel"/>
</dbReference>
<dbReference type="SUPFAM" id="SSF51556">
    <property type="entry name" value="Metallo-dependent hydrolases"/>
    <property type="match status" value="1"/>
</dbReference>